<dbReference type="RefSeq" id="WP_008510325.1">
    <property type="nucleotide sequence ID" value="NZ_CM001403.1"/>
</dbReference>
<sequence>MINYNSPIENEEADASRNDVTGYGDDTIGENTGDSALAIESAKSQAFTQEKKPSDDFDPRVETVVPDNDN</sequence>
<feature type="compositionally biased region" description="Basic and acidic residues" evidence="1">
    <location>
        <begin position="49"/>
        <end position="61"/>
    </location>
</feature>
<feature type="region of interest" description="Disordered" evidence="1">
    <location>
        <begin position="1"/>
        <end position="70"/>
    </location>
</feature>
<dbReference type="AlphaFoldDB" id="H1Y388"/>
<evidence type="ECO:0000313" key="2">
    <source>
        <dbReference type="EMBL" id="EHQ29243.1"/>
    </source>
</evidence>
<reference evidence="2" key="1">
    <citation type="submission" date="2011-09" db="EMBL/GenBank/DDBJ databases">
        <title>The permanent draft genome of Mucilaginibacter paludis DSM 18603.</title>
        <authorList>
            <consortium name="US DOE Joint Genome Institute (JGI-PGF)"/>
            <person name="Lucas S."/>
            <person name="Han J."/>
            <person name="Lapidus A."/>
            <person name="Bruce D."/>
            <person name="Goodwin L."/>
            <person name="Pitluck S."/>
            <person name="Peters L."/>
            <person name="Kyrpides N."/>
            <person name="Mavromatis K."/>
            <person name="Ivanova N."/>
            <person name="Mikhailova N."/>
            <person name="Held B."/>
            <person name="Detter J.C."/>
            <person name="Tapia R."/>
            <person name="Han C."/>
            <person name="Land M."/>
            <person name="Hauser L."/>
            <person name="Markowitz V."/>
            <person name="Cheng J.-F."/>
            <person name="Hugenholtz P."/>
            <person name="Woyke T."/>
            <person name="Wu D."/>
            <person name="Tindall B."/>
            <person name="Brambilla E."/>
            <person name="Klenk H.-P."/>
            <person name="Eisen J.A."/>
        </authorList>
    </citation>
    <scope>NUCLEOTIDE SEQUENCE [LARGE SCALE GENOMIC DNA]</scope>
    <source>
        <strain evidence="2">DSM 18603</strain>
    </source>
</reference>
<dbReference type="HOGENOM" id="CLU_2753472_0_0_10"/>
<organism evidence="2 3">
    <name type="scientific">Mucilaginibacter paludis DSM 18603</name>
    <dbReference type="NCBI Taxonomy" id="714943"/>
    <lineage>
        <taxon>Bacteria</taxon>
        <taxon>Pseudomonadati</taxon>
        <taxon>Bacteroidota</taxon>
        <taxon>Sphingobacteriia</taxon>
        <taxon>Sphingobacteriales</taxon>
        <taxon>Sphingobacteriaceae</taxon>
        <taxon>Mucilaginibacter</taxon>
    </lineage>
</organism>
<evidence type="ECO:0000256" key="1">
    <source>
        <dbReference type="SAM" id="MobiDB-lite"/>
    </source>
</evidence>
<proteinExistence type="predicted"/>
<gene>
    <name evidence="2" type="ORF">Mucpa_5168</name>
</gene>
<evidence type="ECO:0000313" key="3">
    <source>
        <dbReference type="Proteomes" id="UP000002774"/>
    </source>
</evidence>
<name>H1Y388_9SPHI</name>
<protein>
    <submittedName>
        <fullName evidence="2">Uncharacterized protein</fullName>
    </submittedName>
</protein>
<dbReference type="Proteomes" id="UP000002774">
    <property type="component" value="Chromosome"/>
</dbReference>
<keyword evidence="3" id="KW-1185">Reference proteome</keyword>
<dbReference type="EMBL" id="CM001403">
    <property type="protein sequence ID" value="EHQ29243.1"/>
    <property type="molecule type" value="Genomic_DNA"/>
</dbReference>
<accession>H1Y388</accession>